<dbReference type="PANTHER" id="PTHR48021">
    <property type="match status" value="1"/>
</dbReference>
<evidence type="ECO:0000256" key="2">
    <source>
        <dbReference type="ARBA" id="ARBA00022692"/>
    </source>
</evidence>
<dbReference type="AlphaFoldDB" id="A0AAE1L915"/>
<dbReference type="EMBL" id="JAHWGI010000255">
    <property type="protein sequence ID" value="KAK3911241.1"/>
    <property type="molecule type" value="Genomic_DNA"/>
</dbReference>
<keyword evidence="3 5" id="KW-1133">Transmembrane helix</keyword>
<feature type="transmembrane region" description="Helical" evidence="5">
    <location>
        <begin position="348"/>
        <end position="370"/>
    </location>
</feature>
<feature type="transmembrane region" description="Helical" evidence="5">
    <location>
        <begin position="319"/>
        <end position="341"/>
    </location>
</feature>
<evidence type="ECO:0000313" key="7">
    <source>
        <dbReference type="EMBL" id="KAK3911241.1"/>
    </source>
</evidence>
<dbReference type="PROSITE" id="PS50850">
    <property type="entry name" value="MFS"/>
    <property type="match status" value="1"/>
</dbReference>
<accession>A0AAE1L915</accession>
<evidence type="ECO:0000313" key="8">
    <source>
        <dbReference type="Proteomes" id="UP001219518"/>
    </source>
</evidence>
<dbReference type="PROSITE" id="PS00216">
    <property type="entry name" value="SUGAR_TRANSPORT_1"/>
    <property type="match status" value="1"/>
</dbReference>
<dbReference type="PROSITE" id="PS00217">
    <property type="entry name" value="SUGAR_TRANSPORT_2"/>
    <property type="match status" value="1"/>
</dbReference>
<feature type="transmembrane region" description="Helical" evidence="5">
    <location>
        <begin position="382"/>
        <end position="406"/>
    </location>
</feature>
<dbReference type="GO" id="GO:0016020">
    <property type="term" value="C:membrane"/>
    <property type="evidence" value="ECO:0007669"/>
    <property type="project" value="UniProtKB-SubCell"/>
</dbReference>
<feature type="transmembrane region" description="Helical" evidence="5">
    <location>
        <begin position="85"/>
        <end position="109"/>
    </location>
</feature>
<name>A0AAE1L915_9NEOP</name>
<reference evidence="7" key="2">
    <citation type="journal article" date="2023" name="BMC Genomics">
        <title>Pest status, molecular evolution, and epigenetic factors derived from the genome assembly of Frankliniella fusca, a thysanopteran phytovirus vector.</title>
        <authorList>
            <person name="Catto M.A."/>
            <person name="Labadie P.E."/>
            <person name="Jacobson A.L."/>
            <person name="Kennedy G.G."/>
            <person name="Srinivasan R."/>
            <person name="Hunt B.G."/>
        </authorList>
    </citation>
    <scope>NUCLEOTIDE SEQUENCE</scope>
    <source>
        <strain evidence="7">PL_HMW_Pooled</strain>
    </source>
</reference>
<protein>
    <submittedName>
        <fullName evidence="7">Facilitated trehalose transporter Tret1</fullName>
    </submittedName>
</protein>
<dbReference type="SUPFAM" id="SSF103473">
    <property type="entry name" value="MFS general substrate transporter"/>
    <property type="match status" value="1"/>
</dbReference>
<feature type="transmembrane region" description="Helical" evidence="5">
    <location>
        <begin position="462"/>
        <end position="484"/>
    </location>
</feature>
<evidence type="ECO:0000259" key="6">
    <source>
        <dbReference type="PROSITE" id="PS50850"/>
    </source>
</evidence>
<feature type="transmembrane region" description="Helical" evidence="5">
    <location>
        <begin position="140"/>
        <end position="160"/>
    </location>
</feature>
<sequence length="517" mass="55673">MAAVEHPKSPIPGGLHDGPLEAAAPAPLAVPTAGWRSVLCQCRAAAALMFQTLVQGMAQGWSSAGVDKLTNGKGPFPLAPKSPEVSLIVSLFELGLLIGSVVSLPVFTYLGRRHTLRLGALFFLANLLLTYFATSAGYLYAARLLSGAGMGVNFTYSSIYLGELATPLMRSVLILVMTILAPSGQLLSFLLAPHLDYWQILATPAALLAVSALLHLLWTPETPYFLTMHGRHQEAEKVLFRLRRGHDRGLVLREVASIRGSVERQLSEAQSWRQTLSPPGVRRGALIVMVLSGSPALFGVTTVLSFTKHIFDVAKTPHAWLSSDLVIGVKIVMIFVAMFLVERLGRRVQLSVTAFINFAAMLAMSAYFLCSHLGVNVTPAEWVPLAALIVFMASTGAGVIPVSHILQGELLSQPAKASAKRLPTARGWSSSMLVAPAAAVVLSVSSFLIQMFFKMVGDSAGYYIPFGVYACTNLFIALFALLVVPETRGRTLVQVHDLLRARSLGLSASRRNLLHSH</sequence>
<dbReference type="InterPro" id="IPR050549">
    <property type="entry name" value="MFS_Trehalose_Transporter"/>
</dbReference>
<gene>
    <name evidence="7" type="ORF">KUF71_004370</name>
</gene>
<evidence type="ECO:0000256" key="3">
    <source>
        <dbReference type="ARBA" id="ARBA00022989"/>
    </source>
</evidence>
<feature type="transmembrane region" description="Helical" evidence="5">
    <location>
        <begin position="285"/>
        <end position="307"/>
    </location>
</feature>
<dbReference type="Gene3D" id="1.20.1250.20">
    <property type="entry name" value="MFS general substrate transporter like domains"/>
    <property type="match status" value="1"/>
</dbReference>
<dbReference type="InterPro" id="IPR036259">
    <property type="entry name" value="MFS_trans_sf"/>
</dbReference>
<feature type="transmembrane region" description="Helical" evidence="5">
    <location>
        <begin position="116"/>
        <end position="134"/>
    </location>
</feature>
<dbReference type="PANTHER" id="PTHR48021:SF46">
    <property type="entry name" value="MAJOR FACILITATOR SUPERFAMILY (MFS) PROFILE DOMAIN-CONTAINING PROTEIN"/>
    <property type="match status" value="1"/>
</dbReference>
<feature type="transmembrane region" description="Helical" evidence="5">
    <location>
        <begin position="197"/>
        <end position="218"/>
    </location>
</feature>
<dbReference type="Proteomes" id="UP001219518">
    <property type="component" value="Unassembled WGS sequence"/>
</dbReference>
<dbReference type="InterPro" id="IPR005828">
    <property type="entry name" value="MFS_sugar_transport-like"/>
</dbReference>
<keyword evidence="2 5" id="KW-0812">Transmembrane</keyword>
<evidence type="ECO:0000256" key="1">
    <source>
        <dbReference type="ARBA" id="ARBA00004141"/>
    </source>
</evidence>
<evidence type="ECO:0000256" key="4">
    <source>
        <dbReference type="ARBA" id="ARBA00023136"/>
    </source>
</evidence>
<evidence type="ECO:0000256" key="5">
    <source>
        <dbReference type="SAM" id="Phobius"/>
    </source>
</evidence>
<keyword evidence="8" id="KW-1185">Reference proteome</keyword>
<feature type="transmembrane region" description="Helical" evidence="5">
    <location>
        <begin position="172"/>
        <end position="191"/>
    </location>
</feature>
<dbReference type="InterPro" id="IPR020846">
    <property type="entry name" value="MFS_dom"/>
</dbReference>
<organism evidence="7 8">
    <name type="scientific">Frankliniella fusca</name>
    <dbReference type="NCBI Taxonomy" id="407009"/>
    <lineage>
        <taxon>Eukaryota</taxon>
        <taxon>Metazoa</taxon>
        <taxon>Ecdysozoa</taxon>
        <taxon>Arthropoda</taxon>
        <taxon>Hexapoda</taxon>
        <taxon>Insecta</taxon>
        <taxon>Pterygota</taxon>
        <taxon>Neoptera</taxon>
        <taxon>Paraneoptera</taxon>
        <taxon>Thysanoptera</taxon>
        <taxon>Terebrantia</taxon>
        <taxon>Thripoidea</taxon>
        <taxon>Thripidae</taxon>
        <taxon>Frankliniella</taxon>
    </lineage>
</organism>
<proteinExistence type="predicted"/>
<dbReference type="GO" id="GO:0022857">
    <property type="term" value="F:transmembrane transporter activity"/>
    <property type="evidence" value="ECO:0007669"/>
    <property type="project" value="InterPro"/>
</dbReference>
<reference evidence="7" key="1">
    <citation type="submission" date="2021-07" db="EMBL/GenBank/DDBJ databases">
        <authorList>
            <person name="Catto M.A."/>
            <person name="Jacobson A."/>
            <person name="Kennedy G."/>
            <person name="Labadie P."/>
            <person name="Hunt B.G."/>
            <person name="Srinivasan R."/>
        </authorList>
    </citation>
    <scope>NUCLEOTIDE SEQUENCE</scope>
    <source>
        <strain evidence="7">PL_HMW_Pooled</strain>
        <tissue evidence="7">Head</tissue>
    </source>
</reference>
<dbReference type="InterPro" id="IPR005829">
    <property type="entry name" value="Sugar_transporter_CS"/>
</dbReference>
<feature type="domain" description="Major facilitator superfamily (MFS) profile" evidence="6">
    <location>
        <begin position="44"/>
        <end position="488"/>
    </location>
</feature>
<comment type="caution">
    <text evidence="7">The sequence shown here is derived from an EMBL/GenBank/DDBJ whole genome shotgun (WGS) entry which is preliminary data.</text>
</comment>
<dbReference type="Pfam" id="PF00083">
    <property type="entry name" value="Sugar_tr"/>
    <property type="match status" value="1"/>
</dbReference>
<feature type="transmembrane region" description="Helical" evidence="5">
    <location>
        <begin position="427"/>
        <end position="450"/>
    </location>
</feature>
<keyword evidence="4 5" id="KW-0472">Membrane</keyword>
<comment type="subcellular location">
    <subcellularLocation>
        <location evidence="1">Membrane</location>
        <topology evidence="1">Multi-pass membrane protein</topology>
    </subcellularLocation>
</comment>